<keyword evidence="3" id="KW-0288">FMN</keyword>
<keyword evidence="4" id="KW-0249">Electron transport</keyword>
<dbReference type="EMBL" id="SMGD01000014">
    <property type="protein sequence ID" value="TCK47398.1"/>
    <property type="molecule type" value="Genomic_DNA"/>
</dbReference>
<dbReference type="Pfam" id="PF00258">
    <property type="entry name" value="Flavodoxin_1"/>
    <property type="match status" value="1"/>
</dbReference>
<evidence type="ECO:0000313" key="7">
    <source>
        <dbReference type="Proteomes" id="UP000295565"/>
    </source>
</evidence>
<evidence type="ECO:0000256" key="1">
    <source>
        <dbReference type="ARBA" id="ARBA00001917"/>
    </source>
</evidence>
<dbReference type="PROSITE" id="PS50902">
    <property type="entry name" value="FLAVODOXIN_LIKE"/>
    <property type="match status" value="1"/>
</dbReference>
<dbReference type="OrthoDB" id="359268at2"/>
<evidence type="ECO:0000256" key="4">
    <source>
        <dbReference type="ARBA" id="ARBA00022982"/>
    </source>
</evidence>
<name>A0A4R1J9X4_9GAMM</name>
<evidence type="ECO:0000256" key="2">
    <source>
        <dbReference type="ARBA" id="ARBA00022630"/>
    </source>
</evidence>
<dbReference type="AlphaFoldDB" id="A0A4R1J9X4"/>
<dbReference type="GO" id="GO:0050660">
    <property type="term" value="F:flavin adenine dinucleotide binding"/>
    <property type="evidence" value="ECO:0007669"/>
    <property type="project" value="TreeGrafter"/>
</dbReference>
<dbReference type="PANTHER" id="PTHR19384">
    <property type="entry name" value="NITRIC OXIDE SYNTHASE-RELATED"/>
    <property type="match status" value="1"/>
</dbReference>
<evidence type="ECO:0000313" key="6">
    <source>
        <dbReference type="EMBL" id="TCK47398.1"/>
    </source>
</evidence>
<reference evidence="6 7" key="1">
    <citation type="submission" date="2019-03" db="EMBL/GenBank/DDBJ databases">
        <title>Genomic Encyclopedia of Type Strains, Phase IV (KMG-IV): sequencing the most valuable type-strain genomes for metagenomic binning, comparative biology and taxonomic classification.</title>
        <authorList>
            <person name="Goeker M."/>
        </authorList>
    </citation>
    <scope>NUCLEOTIDE SEQUENCE [LARGE SCALE GENOMIC DNA]</scope>
    <source>
        <strain evidence="6 7">DSM 18577</strain>
    </source>
</reference>
<dbReference type="PANTHER" id="PTHR19384:SF128">
    <property type="entry name" value="NADPH OXIDOREDUCTASE A"/>
    <property type="match status" value="1"/>
</dbReference>
<accession>A0A4R1J9X4</accession>
<dbReference type="GO" id="GO:0016491">
    <property type="term" value="F:oxidoreductase activity"/>
    <property type="evidence" value="ECO:0007669"/>
    <property type="project" value="TreeGrafter"/>
</dbReference>
<gene>
    <name evidence="6" type="ORF">EV690_2421</name>
</gene>
<sequence>MEIDLIVGSMMGAAEYVADELEQDLIDKHQVTQHLDADLEELATDGSHIWLVCTSTHGAGDFPDNIQPFVDQLKTQSPDLSQLKYGIIALGSSQYDTFCQAGRNMDKLLTELGAKRIGKRLEIDAEEQPVPEDSALEWLPGWRDELEA</sequence>
<organism evidence="6 7">
    <name type="scientific">Celerinatantimonas diazotrophica</name>
    <dbReference type="NCBI Taxonomy" id="412034"/>
    <lineage>
        <taxon>Bacteria</taxon>
        <taxon>Pseudomonadati</taxon>
        <taxon>Pseudomonadota</taxon>
        <taxon>Gammaproteobacteria</taxon>
        <taxon>Celerinatantimonadaceae</taxon>
        <taxon>Celerinatantimonas</taxon>
    </lineage>
</organism>
<keyword evidence="7" id="KW-1185">Reference proteome</keyword>
<dbReference type="NCBIfam" id="NF006531">
    <property type="entry name" value="PRK09004.1"/>
    <property type="match status" value="1"/>
</dbReference>
<keyword evidence="2" id="KW-0285">Flavoprotein</keyword>
<dbReference type="Gene3D" id="3.40.50.360">
    <property type="match status" value="1"/>
</dbReference>
<feature type="domain" description="Flavodoxin-like" evidence="5">
    <location>
        <begin position="3"/>
        <end position="143"/>
    </location>
</feature>
<dbReference type="Proteomes" id="UP000295565">
    <property type="component" value="Unassembled WGS sequence"/>
</dbReference>
<dbReference type="RefSeq" id="WP_131913220.1">
    <property type="nucleotide sequence ID" value="NZ_OU594967.1"/>
</dbReference>
<dbReference type="InterPro" id="IPR001094">
    <property type="entry name" value="Flavdoxin-like"/>
</dbReference>
<evidence type="ECO:0000256" key="3">
    <source>
        <dbReference type="ARBA" id="ARBA00022643"/>
    </source>
</evidence>
<protein>
    <submittedName>
        <fullName evidence="6">MioC protein</fullName>
    </submittedName>
</protein>
<dbReference type="SUPFAM" id="SSF52218">
    <property type="entry name" value="Flavoproteins"/>
    <property type="match status" value="1"/>
</dbReference>
<proteinExistence type="predicted"/>
<dbReference type="InterPro" id="IPR008254">
    <property type="entry name" value="Flavodoxin/NO_synth"/>
</dbReference>
<comment type="cofactor">
    <cofactor evidence="1">
        <name>FMN</name>
        <dbReference type="ChEBI" id="CHEBI:58210"/>
    </cofactor>
</comment>
<dbReference type="GO" id="GO:0010181">
    <property type="term" value="F:FMN binding"/>
    <property type="evidence" value="ECO:0007669"/>
    <property type="project" value="InterPro"/>
</dbReference>
<dbReference type="InterPro" id="IPR029039">
    <property type="entry name" value="Flavoprotein-like_sf"/>
</dbReference>
<evidence type="ECO:0000259" key="5">
    <source>
        <dbReference type="PROSITE" id="PS50902"/>
    </source>
</evidence>
<comment type="caution">
    <text evidence="6">The sequence shown here is derived from an EMBL/GenBank/DDBJ whole genome shotgun (WGS) entry which is preliminary data.</text>
</comment>
<dbReference type="GO" id="GO:0005829">
    <property type="term" value="C:cytosol"/>
    <property type="evidence" value="ECO:0007669"/>
    <property type="project" value="TreeGrafter"/>
</dbReference>
<keyword evidence="4" id="KW-0813">Transport</keyword>
<dbReference type="PRINTS" id="PR00369">
    <property type="entry name" value="FLAVODOXIN"/>
</dbReference>